<organism evidence="4">
    <name type="scientific">uncultured Caudovirales phage</name>
    <dbReference type="NCBI Taxonomy" id="2100421"/>
    <lineage>
        <taxon>Viruses</taxon>
        <taxon>Duplodnaviria</taxon>
        <taxon>Heunggongvirae</taxon>
        <taxon>Uroviricota</taxon>
        <taxon>Caudoviricetes</taxon>
        <taxon>Peduoviridae</taxon>
        <taxon>Maltschvirus</taxon>
        <taxon>Maltschvirus maltsch</taxon>
    </lineage>
</organism>
<sequence>MGGKGSAPATPDYMGATQLQGELNKENLNTQNYANRPTINTPFGTQSWGTQSVTDPATGQVVTAWTQNNTLAPGLQNSLQDQINIQAGRSSLANNFMGRVANEYGTSPDYSNMPNMAQAAQPASLQTGTTDYVPGLSTSFNFGNPQASLNLSDNPALPQFDSSYRDTVANTLMERMQPTHDYQQRQLETRLSNMGFRPGTEGYDRELRNLNNRQASERFNALDSAGNEAQRLYNMQMGTAQQAFNQDLQGGQFANQAQSQGYQQNLGAAQFKNQSLGQANALDLANMQAGNQAAAQQYGLNQQFANAQNQLRQQAITEMLQRRGTSLNEMNALLSGQQVNMPQMPSFNQSGMAQTPNIMGALQSQYDAQLGAANAQNANFNNLLGAGAQLGSAAFMFSDRRLKSNIRRVGTHASGVGIYDYTMMGTPQRGVIAQEVQAVRPDLVKRHANGYLMVNYGGL</sequence>
<feature type="domain" description="Peptidase S74" evidence="3">
    <location>
        <begin position="398"/>
        <end position="445"/>
    </location>
</feature>
<evidence type="ECO:0000256" key="1">
    <source>
        <dbReference type="ARBA" id="ARBA00004328"/>
    </source>
</evidence>
<keyword evidence="2" id="KW-1227">Viral tail protein</keyword>
<protein>
    <submittedName>
        <fullName evidence="4">Intramolecular chaperone auto-processing domain containing protein</fullName>
    </submittedName>
</protein>
<comment type="subcellular location">
    <subcellularLocation>
        <location evidence="1">Virion</location>
    </subcellularLocation>
</comment>
<accession>A0A6J5LY51</accession>
<gene>
    <name evidence="4" type="ORF">UFOVP312_45</name>
</gene>
<dbReference type="Pfam" id="PF13884">
    <property type="entry name" value="Peptidase_S74"/>
    <property type="match status" value="1"/>
</dbReference>
<name>A0A6J5LY51_9CAUD</name>
<keyword evidence="2" id="KW-0946">Virion</keyword>
<evidence type="ECO:0000259" key="3">
    <source>
        <dbReference type="Pfam" id="PF13884"/>
    </source>
</evidence>
<dbReference type="GO" id="GO:0098015">
    <property type="term" value="C:virus tail"/>
    <property type="evidence" value="ECO:0007669"/>
    <property type="project" value="UniProtKB-KW"/>
</dbReference>
<dbReference type="EMBL" id="LR796318">
    <property type="protein sequence ID" value="CAB4136689.1"/>
    <property type="molecule type" value="Genomic_DNA"/>
</dbReference>
<dbReference type="InterPro" id="IPR030392">
    <property type="entry name" value="S74_ICA"/>
</dbReference>
<proteinExistence type="predicted"/>
<evidence type="ECO:0000313" key="4">
    <source>
        <dbReference type="EMBL" id="CAB4136689.1"/>
    </source>
</evidence>
<reference evidence="4" key="1">
    <citation type="submission" date="2020-04" db="EMBL/GenBank/DDBJ databases">
        <authorList>
            <person name="Chiriac C."/>
            <person name="Salcher M."/>
            <person name="Ghai R."/>
            <person name="Kavagutti S V."/>
        </authorList>
    </citation>
    <scope>NUCLEOTIDE SEQUENCE</scope>
</reference>
<evidence type="ECO:0000256" key="2">
    <source>
        <dbReference type="ARBA" id="ARBA00022732"/>
    </source>
</evidence>